<dbReference type="RefSeq" id="WP_131482709.1">
    <property type="nucleotide sequence ID" value="NZ_SJDL01000025.1"/>
</dbReference>
<protein>
    <submittedName>
        <fullName evidence="1">DUF1289 domain-containing protein</fullName>
    </submittedName>
</protein>
<sequence length="60" mass="6640">MDNSGPVRSPCVSICALDENDICVGCQRSADEIARWSLMTDAERRAVMKLVAEREEKVAL</sequence>
<comment type="caution">
    <text evidence="1">The sequence shown here is derived from an EMBL/GenBank/DDBJ whole genome shotgun (WGS) entry which is preliminary data.</text>
</comment>
<organism evidence="1 2">
    <name type="scientific">Marinobacter halodurans</name>
    <dbReference type="NCBI Taxonomy" id="2528979"/>
    <lineage>
        <taxon>Bacteria</taxon>
        <taxon>Pseudomonadati</taxon>
        <taxon>Pseudomonadota</taxon>
        <taxon>Gammaproteobacteria</taxon>
        <taxon>Pseudomonadales</taxon>
        <taxon>Marinobacteraceae</taxon>
        <taxon>Marinobacter</taxon>
    </lineage>
</organism>
<evidence type="ECO:0000313" key="1">
    <source>
        <dbReference type="EMBL" id="TBW53301.1"/>
    </source>
</evidence>
<proteinExistence type="predicted"/>
<dbReference type="EMBL" id="SJDL01000025">
    <property type="protein sequence ID" value="TBW53301.1"/>
    <property type="molecule type" value="Genomic_DNA"/>
</dbReference>
<dbReference type="Proteomes" id="UP000313645">
    <property type="component" value="Unassembled WGS sequence"/>
</dbReference>
<accession>A0ABY1ZHV1</accession>
<dbReference type="PANTHER" id="PTHR35175:SF2">
    <property type="entry name" value="DUF1289 DOMAIN-CONTAINING PROTEIN"/>
    <property type="match status" value="1"/>
</dbReference>
<keyword evidence="2" id="KW-1185">Reference proteome</keyword>
<gene>
    <name evidence="1" type="ORF">EZI54_15050</name>
</gene>
<name>A0ABY1ZHV1_9GAMM</name>
<reference evidence="1 2" key="1">
    <citation type="submission" date="2019-02" db="EMBL/GenBank/DDBJ databases">
        <title>Marinobacter halodurans sp. nov., a marine bacterium isolated from sea tidal flat.</title>
        <authorList>
            <person name="Yoo Y."/>
            <person name="Lee D.W."/>
            <person name="Kim B.S."/>
            <person name="Kim J.-J."/>
        </authorList>
    </citation>
    <scope>NUCLEOTIDE SEQUENCE [LARGE SCALE GENOMIC DNA]</scope>
    <source>
        <strain evidence="1 2">YJ-S3-2</strain>
    </source>
</reference>
<evidence type="ECO:0000313" key="2">
    <source>
        <dbReference type="Proteomes" id="UP000313645"/>
    </source>
</evidence>
<dbReference type="InterPro" id="IPR010710">
    <property type="entry name" value="DUF1289"/>
</dbReference>
<dbReference type="Pfam" id="PF06945">
    <property type="entry name" value="DUF1289"/>
    <property type="match status" value="1"/>
</dbReference>
<dbReference type="PANTHER" id="PTHR35175">
    <property type="entry name" value="DUF1289 DOMAIN-CONTAINING PROTEIN"/>
    <property type="match status" value="1"/>
</dbReference>